<evidence type="ECO:0000313" key="1">
    <source>
        <dbReference type="EMBL" id="GFH06554.1"/>
    </source>
</evidence>
<sequence>ELVESKLNTITISPHSQTMILSVLAMRLIHCGSQAGMNTELADEAGAACCGAQRCMMARSQATELLQSSRGQADTSTIGLQRLSRDIVRQEKADRQDKVG</sequence>
<protein>
    <submittedName>
        <fullName evidence="1">Uncharacterized protein</fullName>
    </submittedName>
</protein>
<organism evidence="1 2">
    <name type="scientific">Haematococcus lacustris</name>
    <name type="common">Green alga</name>
    <name type="synonym">Haematococcus pluvialis</name>
    <dbReference type="NCBI Taxonomy" id="44745"/>
    <lineage>
        <taxon>Eukaryota</taxon>
        <taxon>Viridiplantae</taxon>
        <taxon>Chlorophyta</taxon>
        <taxon>core chlorophytes</taxon>
        <taxon>Chlorophyceae</taxon>
        <taxon>CS clade</taxon>
        <taxon>Chlamydomonadales</taxon>
        <taxon>Haematococcaceae</taxon>
        <taxon>Haematococcus</taxon>
    </lineage>
</organism>
<dbReference type="Proteomes" id="UP000485058">
    <property type="component" value="Unassembled WGS sequence"/>
</dbReference>
<dbReference type="AlphaFoldDB" id="A0A699YI47"/>
<proteinExistence type="predicted"/>
<comment type="caution">
    <text evidence="1">The sequence shown here is derived from an EMBL/GenBank/DDBJ whole genome shotgun (WGS) entry which is preliminary data.</text>
</comment>
<accession>A0A699YI47</accession>
<name>A0A699YI47_HAELA</name>
<gene>
    <name evidence="1" type="ORF">HaLaN_01204</name>
</gene>
<keyword evidence="2" id="KW-1185">Reference proteome</keyword>
<evidence type="ECO:0000313" key="2">
    <source>
        <dbReference type="Proteomes" id="UP000485058"/>
    </source>
</evidence>
<reference evidence="1 2" key="1">
    <citation type="submission" date="2020-02" db="EMBL/GenBank/DDBJ databases">
        <title>Draft genome sequence of Haematococcus lacustris strain NIES-144.</title>
        <authorList>
            <person name="Morimoto D."/>
            <person name="Nakagawa S."/>
            <person name="Yoshida T."/>
            <person name="Sawayama S."/>
        </authorList>
    </citation>
    <scope>NUCLEOTIDE SEQUENCE [LARGE SCALE GENOMIC DNA]</scope>
    <source>
        <strain evidence="1 2">NIES-144</strain>
    </source>
</reference>
<feature type="non-terminal residue" evidence="1">
    <location>
        <position position="1"/>
    </location>
</feature>
<dbReference type="EMBL" id="BLLF01000044">
    <property type="protein sequence ID" value="GFH06554.1"/>
    <property type="molecule type" value="Genomic_DNA"/>
</dbReference>